<dbReference type="PANTHER" id="PTHR12604">
    <property type="entry name" value="KU AUTOANTIGEN DNA HELICASE"/>
    <property type="match status" value="1"/>
</dbReference>
<organism evidence="16">
    <name type="scientific">Naegleria gruberi</name>
    <name type="common">Amoeba</name>
    <dbReference type="NCBI Taxonomy" id="5762"/>
    <lineage>
        <taxon>Eukaryota</taxon>
        <taxon>Discoba</taxon>
        <taxon>Heterolobosea</taxon>
        <taxon>Tetramitia</taxon>
        <taxon>Eutetramitia</taxon>
        <taxon>Vahlkampfiidae</taxon>
        <taxon>Naegleria</taxon>
    </lineage>
</organism>
<dbReference type="GeneID" id="8857681"/>
<dbReference type="InterPro" id="IPR005161">
    <property type="entry name" value="Ku_N"/>
</dbReference>
<keyword evidence="16" id="KW-1185">Reference proteome</keyword>
<dbReference type="SMART" id="SM00559">
    <property type="entry name" value="Ku78"/>
    <property type="match status" value="1"/>
</dbReference>
<dbReference type="VEuPathDB" id="AmoebaDB:NAEGRDRAFT_81256"/>
<keyword evidence="10" id="KW-0238">DNA-binding</keyword>
<keyword evidence="11" id="KW-0233">DNA recombination</keyword>
<dbReference type="SUPFAM" id="SSF101420">
    <property type="entry name" value="C-terminal domain of Ku80"/>
    <property type="match status" value="1"/>
</dbReference>
<dbReference type="OMA" id="WAMQYVW"/>
<keyword evidence="12" id="KW-0234">DNA repair</keyword>
<protein>
    <submittedName>
        <fullName evidence="15">Ku70/Ku80 beta-barrel domain-containing protein</fullName>
    </submittedName>
</protein>
<evidence type="ECO:0000259" key="14">
    <source>
        <dbReference type="PROSITE" id="PS50234"/>
    </source>
</evidence>
<keyword evidence="4" id="KW-0158">Chromosome</keyword>
<dbReference type="KEGG" id="ngr:NAEGRDRAFT_81256"/>
<dbReference type="CDD" id="cd00873">
    <property type="entry name" value="KU80"/>
    <property type="match status" value="1"/>
</dbReference>
<dbReference type="GO" id="GO:0003690">
    <property type="term" value="F:double-stranded DNA binding"/>
    <property type="evidence" value="ECO:0007669"/>
    <property type="project" value="TreeGrafter"/>
</dbReference>
<keyword evidence="8" id="KW-0347">Helicase</keyword>
<dbReference type="STRING" id="5762.D2VUC7"/>
<dbReference type="GO" id="GO:0005524">
    <property type="term" value="F:ATP binding"/>
    <property type="evidence" value="ECO:0007669"/>
    <property type="project" value="UniProtKB-KW"/>
</dbReference>
<evidence type="ECO:0000256" key="9">
    <source>
        <dbReference type="ARBA" id="ARBA00022840"/>
    </source>
</evidence>
<evidence type="ECO:0000256" key="3">
    <source>
        <dbReference type="ARBA" id="ARBA00007726"/>
    </source>
</evidence>
<comment type="similarity">
    <text evidence="3">Belongs to the ku80 family.</text>
</comment>
<evidence type="ECO:0000256" key="11">
    <source>
        <dbReference type="ARBA" id="ARBA00023172"/>
    </source>
</evidence>
<keyword evidence="7" id="KW-0378">Hydrolase</keyword>
<evidence type="ECO:0000256" key="2">
    <source>
        <dbReference type="ARBA" id="ARBA00004286"/>
    </source>
</evidence>
<dbReference type="InterPro" id="IPR024193">
    <property type="entry name" value="Ku80"/>
</dbReference>
<dbReference type="Gene3D" id="1.10.1600.10">
    <property type="match status" value="1"/>
</dbReference>
<dbReference type="GO" id="GO:0016787">
    <property type="term" value="F:hydrolase activity"/>
    <property type="evidence" value="ECO:0007669"/>
    <property type="project" value="UniProtKB-KW"/>
</dbReference>
<evidence type="ECO:0000313" key="16">
    <source>
        <dbReference type="Proteomes" id="UP000006671"/>
    </source>
</evidence>
<dbReference type="RefSeq" id="XP_002672413.1">
    <property type="nucleotide sequence ID" value="XM_002672367.1"/>
</dbReference>
<dbReference type="GO" id="GO:0042162">
    <property type="term" value="F:telomeric DNA binding"/>
    <property type="evidence" value="ECO:0007669"/>
    <property type="project" value="InterPro"/>
</dbReference>
<sequence length="773" mass="88175">MSASSVAPPPAKEALVIIFDVGKSLGTRSRDEFEKAKRAITLLIKMKMRYSPKDEVGFVLVGTKKTKNHLNDEYEGEYENIYIEQAIDTVSLDLFKIVDSINIDTIGMSPEGDLFDAVIVATDMIKDRCGKRKYAKRIVIVSDAGGTEISVDNDTRENIYQGMRNQDVKVNVIGLDFVNTEVKLEDDNGKIVGKTPKLRNEIFLCDMCKNVGGIVIPIQQAIDTLLLFKSKKVLSRTTFRGNLDIAGNIKIPVWVYKKTEKTSLPTAKRLSLVSRRANTGGDGDVQMERCYYSYDDPDNQIEKDKTVKAYKYGKNFVPFNIVNEKALKYKSSKGITVLGFTDEKNIDRSHFMAETYSFIAKPDDPFAQIALSSFIRALSELEMVMIITYVYRDDLEPKLGFLYPHIGTNSECLYFNALPFAEDIREYPFKSFSTVKHSEEQLQAAEDLIKSMDLMDADEDENGEKSEAMKPTCIYNPLVQHFYDCLHVRALKPNDPLPPVEPLITKFCYPEMNPESFYYKLMEKTKEHRLKFKSLFPTKEVEADSKLGKRKYWFAMGENEITLDSYNLEEVAENVQGTALLESDHVGQVVKRLKDGAYDGMSDAQFNEVQQRVGLNNLFMEQANSVKTTNPTKDFSEMLNRKDVDMVDKAIQEMQVVIFKLVNDSIEDQYYEKVLACIKTLREGCIREAEPNQFNNFLKKLKQSYSKGKREDFWCSFIVQNNISLITQDECDESEVTEDEAKKFLTEAVIAAVIQEESEDEKIGDNDLFDQLE</sequence>
<dbReference type="PANTHER" id="PTHR12604:SF4">
    <property type="entry name" value="X-RAY REPAIR CROSS-COMPLEMENTING PROTEIN 5"/>
    <property type="match status" value="1"/>
</dbReference>
<dbReference type="PIRSF" id="PIRSF016570">
    <property type="entry name" value="Ku80"/>
    <property type="match status" value="1"/>
</dbReference>
<dbReference type="InterPro" id="IPR036494">
    <property type="entry name" value="Ku_C_sf"/>
</dbReference>
<keyword evidence="6" id="KW-0227">DNA damage</keyword>
<dbReference type="GO" id="GO:0000723">
    <property type="term" value="P:telomere maintenance"/>
    <property type="evidence" value="ECO:0007669"/>
    <property type="project" value="InterPro"/>
</dbReference>
<keyword evidence="13" id="KW-0539">Nucleus</keyword>
<evidence type="ECO:0000256" key="6">
    <source>
        <dbReference type="ARBA" id="ARBA00022763"/>
    </source>
</evidence>
<dbReference type="GO" id="GO:0005694">
    <property type="term" value="C:chromosome"/>
    <property type="evidence" value="ECO:0007669"/>
    <property type="project" value="UniProtKB-SubCell"/>
</dbReference>
<dbReference type="Gene3D" id="1.25.40.240">
    <property type="entry name" value="Ku, C-terminal domain"/>
    <property type="match status" value="1"/>
</dbReference>
<evidence type="ECO:0000256" key="7">
    <source>
        <dbReference type="ARBA" id="ARBA00022801"/>
    </source>
</evidence>
<dbReference type="GO" id="GO:0043564">
    <property type="term" value="C:Ku70:Ku80 complex"/>
    <property type="evidence" value="ECO:0007669"/>
    <property type="project" value="InterPro"/>
</dbReference>
<dbReference type="GO" id="GO:0003684">
    <property type="term" value="F:damaged DNA binding"/>
    <property type="evidence" value="ECO:0007669"/>
    <property type="project" value="InterPro"/>
</dbReference>
<evidence type="ECO:0000256" key="5">
    <source>
        <dbReference type="ARBA" id="ARBA00022741"/>
    </source>
</evidence>
<dbReference type="SUPFAM" id="SSF100939">
    <property type="entry name" value="SPOC domain-like"/>
    <property type="match status" value="1"/>
</dbReference>
<comment type="subcellular location">
    <subcellularLocation>
        <location evidence="2">Chromosome</location>
    </subcellularLocation>
    <subcellularLocation>
        <location evidence="1">Nucleus</location>
    </subcellularLocation>
</comment>
<dbReference type="GO" id="GO:0004386">
    <property type="term" value="F:helicase activity"/>
    <property type="evidence" value="ECO:0007669"/>
    <property type="project" value="UniProtKB-KW"/>
</dbReference>
<dbReference type="Pfam" id="PF08785">
    <property type="entry name" value="Ku_PK_bind"/>
    <property type="match status" value="1"/>
</dbReference>
<dbReference type="Pfam" id="PF02735">
    <property type="entry name" value="Ku"/>
    <property type="match status" value="1"/>
</dbReference>
<dbReference type="InterPro" id="IPR036465">
    <property type="entry name" value="vWFA_dom_sf"/>
</dbReference>
<dbReference type="FunFam" id="1.10.1600.10:FF:000002">
    <property type="entry name" value="X-ray repair cross-complementing protein 5"/>
    <property type="match status" value="1"/>
</dbReference>
<evidence type="ECO:0000256" key="12">
    <source>
        <dbReference type="ARBA" id="ARBA00023204"/>
    </source>
</evidence>
<dbReference type="OrthoDB" id="10250685at2759"/>
<evidence type="ECO:0000256" key="10">
    <source>
        <dbReference type="ARBA" id="ARBA00023125"/>
    </source>
</evidence>
<keyword evidence="5" id="KW-0547">Nucleotide-binding</keyword>
<dbReference type="InterPro" id="IPR002035">
    <property type="entry name" value="VWF_A"/>
</dbReference>
<dbReference type="FunFam" id="1.25.40.240:FF:000001">
    <property type="entry name" value="X-ray repair cross-complementing protein 5"/>
    <property type="match status" value="1"/>
</dbReference>
<dbReference type="FunCoup" id="D2VUC7">
    <property type="interactions" value="366"/>
</dbReference>
<name>D2VUC7_NAEGR</name>
<evidence type="ECO:0000256" key="4">
    <source>
        <dbReference type="ARBA" id="ARBA00022454"/>
    </source>
</evidence>
<dbReference type="InterPro" id="IPR016194">
    <property type="entry name" value="SPOC-like_C_dom_sf"/>
</dbReference>
<dbReference type="PROSITE" id="PS50234">
    <property type="entry name" value="VWFA"/>
    <property type="match status" value="1"/>
</dbReference>
<dbReference type="SUPFAM" id="SSF53300">
    <property type="entry name" value="vWA-like"/>
    <property type="match status" value="1"/>
</dbReference>
<dbReference type="InParanoid" id="D2VUC7"/>
<reference evidence="15 16" key="1">
    <citation type="journal article" date="2010" name="Cell">
        <title>The genome of Naegleria gruberi illuminates early eukaryotic versatility.</title>
        <authorList>
            <person name="Fritz-Laylin L.K."/>
            <person name="Prochnik S.E."/>
            <person name="Ginger M.L."/>
            <person name="Dacks J.B."/>
            <person name="Carpenter M.L."/>
            <person name="Field M.C."/>
            <person name="Kuo A."/>
            <person name="Paredez A."/>
            <person name="Chapman J."/>
            <person name="Pham J."/>
            <person name="Shu S."/>
            <person name="Neupane R."/>
            <person name="Cipriano M."/>
            <person name="Mancuso J."/>
            <person name="Tu H."/>
            <person name="Salamov A."/>
            <person name="Lindquist E."/>
            <person name="Shapiro H."/>
            <person name="Lucas S."/>
            <person name="Grigoriev I.V."/>
            <person name="Cande W.Z."/>
            <person name="Fulton C."/>
            <person name="Rokhsar D.S."/>
            <person name="Dawson S.C."/>
        </authorList>
    </citation>
    <scope>NUCLEOTIDE SEQUENCE [LARGE SCALE GENOMIC DNA]</scope>
    <source>
        <strain evidence="15 16">NEG-M</strain>
    </source>
</reference>
<dbReference type="InterPro" id="IPR006164">
    <property type="entry name" value="DNA_bd_Ku70/Ku80"/>
</dbReference>
<evidence type="ECO:0000313" key="15">
    <source>
        <dbReference type="EMBL" id="EFC39669.1"/>
    </source>
</evidence>
<evidence type="ECO:0000256" key="1">
    <source>
        <dbReference type="ARBA" id="ARBA00004123"/>
    </source>
</evidence>
<keyword evidence="9" id="KW-0067">ATP-binding</keyword>
<dbReference type="eggNOG" id="KOG2326">
    <property type="taxonomic scope" value="Eukaryota"/>
</dbReference>
<dbReference type="Pfam" id="PF03731">
    <property type="entry name" value="Ku_N"/>
    <property type="match status" value="1"/>
</dbReference>
<proteinExistence type="inferred from homology"/>
<dbReference type="Proteomes" id="UP000006671">
    <property type="component" value="Unassembled WGS sequence"/>
</dbReference>
<dbReference type="Gene3D" id="2.40.290.10">
    <property type="match status" value="1"/>
</dbReference>
<gene>
    <name evidence="15" type="ORF">NAEGRDRAFT_81256</name>
</gene>
<dbReference type="EMBL" id="GG738898">
    <property type="protein sequence ID" value="EFC39669.1"/>
    <property type="molecule type" value="Genomic_DNA"/>
</dbReference>
<dbReference type="Gene3D" id="3.40.50.410">
    <property type="entry name" value="von Willebrand factor, type A domain"/>
    <property type="match status" value="1"/>
</dbReference>
<dbReference type="GO" id="GO:0006303">
    <property type="term" value="P:double-strand break repair via nonhomologous end joining"/>
    <property type="evidence" value="ECO:0007669"/>
    <property type="project" value="InterPro"/>
</dbReference>
<evidence type="ECO:0000256" key="13">
    <source>
        <dbReference type="ARBA" id="ARBA00023242"/>
    </source>
</evidence>
<dbReference type="InterPro" id="IPR014893">
    <property type="entry name" value="Ku_PK_bind"/>
</dbReference>
<dbReference type="AlphaFoldDB" id="D2VUC7"/>
<dbReference type="GO" id="GO:0006310">
    <property type="term" value="P:DNA recombination"/>
    <property type="evidence" value="ECO:0007669"/>
    <property type="project" value="UniProtKB-KW"/>
</dbReference>
<accession>D2VUC7</accession>
<dbReference type="FunFam" id="2.40.290.10:FF:000006">
    <property type="entry name" value="ATP-dependent DNA helicase 2 subunit KU80"/>
    <property type="match status" value="1"/>
</dbReference>
<evidence type="ECO:0000256" key="8">
    <source>
        <dbReference type="ARBA" id="ARBA00022806"/>
    </source>
</evidence>
<feature type="domain" description="VWFA" evidence="14">
    <location>
        <begin position="14"/>
        <end position="225"/>
    </location>
</feature>